<dbReference type="AlphaFoldDB" id="A0A0F9AVR3"/>
<name>A0A0F9AVR3_9ZZZZ</name>
<comment type="caution">
    <text evidence="1">The sequence shown here is derived from an EMBL/GenBank/DDBJ whole genome shotgun (WGS) entry which is preliminary data.</text>
</comment>
<gene>
    <name evidence="1" type="ORF">LCGC14_2524740</name>
</gene>
<reference evidence="1" key="1">
    <citation type="journal article" date="2015" name="Nature">
        <title>Complex archaea that bridge the gap between prokaryotes and eukaryotes.</title>
        <authorList>
            <person name="Spang A."/>
            <person name="Saw J.H."/>
            <person name="Jorgensen S.L."/>
            <person name="Zaremba-Niedzwiedzka K."/>
            <person name="Martijn J."/>
            <person name="Lind A.E."/>
            <person name="van Eijk R."/>
            <person name="Schleper C."/>
            <person name="Guy L."/>
            <person name="Ettema T.J."/>
        </authorList>
    </citation>
    <scope>NUCLEOTIDE SEQUENCE</scope>
</reference>
<sequence>MGMIKIETEGSFGHRKFAFSAQIGGHAQAVGEAILYLSKVILPEAIVKDHELHDNGVKPSNEDFSK</sequence>
<protein>
    <submittedName>
        <fullName evidence="1">Uncharacterized protein</fullName>
    </submittedName>
</protein>
<proteinExistence type="predicted"/>
<dbReference type="EMBL" id="LAZR01040819">
    <property type="protein sequence ID" value="KKL13540.1"/>
    <property type="molecule type" value="Genomic_DNA"/>
</dbReference>
<evidence type="ECO:0000313" key="1">
    <source>
        <dbReference type="EMBL" id="KKL13540.1"/>
    </source>
</evidence>
<organism evidence="1">
    <name type="scientific">marine sediment metagenome</name>
    <dbReference type="NCBI Taxonomy" id="412755"/>
    <lineage>
        <taxon>unclassified sequences</taxon>
        <taxon>metagenomes</taxon>
        <taxon>ecological metagenomes</taxon>
    </lineage>
</organism>
<accession>A0A0F9AVR3</accession>